<protein>
    <submittedName>
        <fullName evidence="1">DUF4860 domain-containing protein</fullName>
    </submittedName>
</protein>
<comment type="caution">
    <text evidence="1">The sequence shown here is derived from an EMBL/GenBank/DDBJ whole genome shotgun (WGS) entry which is preliminary data.</text>
</comment>
<keyword evidence="2" id="KW-1185">Reference proteome</keyword>
<evidence type="ECO:0000313" key="2">
    <source>
        <dbReference type="Proteomes" id="UP000661435"/>
    </source>
</evidence>
<dbReference type="InterPro" id="IPR032340">
    <property type="entry name" value="DUF4860"/>
</dbReference>
<dbReference type="AlphaFoldDB" id="A0A8J6J562"/>
<dbReference type="EMBL" id="JACOPP010000003">
    <property type="protein sequence ID" value="MBC5732811.1"/>
    <property type="molecule type" value="Genomic_DNA"/>
</dbReference>
<reference evidence="1" key="1">
    <citation type="submission" date="2020-08" db="EMBL/GenBank/DDBJ databases">
        <title>Genome public.</title>
        <authorList>
            <person name="Liu C."/>
            <person name="Sun Q."/>
        </authorList>
    </citation>
    <scope>NUCLEOTIDE SEQUENCE</scope>
    <source>
        <strain evidence="1">NSJ-51</strain>
    </source>
</reference>
<accession>A0A8J6J562</accession>
<sequence>MKAFGRSARSSLVLVLCALFFLLAMGLTLLSGGVYRAVAAQADETYAQRTALSYLVNQVRRSDAPGGVSVGRFGDSDALFLREEGYVTILYCYEGQLRELYMEDGLELSPADGVDVLPLERLELACGGGRLTIAAAGRTVTLCPRCGVEQEGTV</sequence>
<dbReference type="Proteomes" id="UP000661435">
    <property type="component" value="Unassembled WGS sequence"/>
</dbReference>
<name>A0A8J6J562_9FIRM</name>
<gene>
    <name evidence="1" type="ORF">H8S57_03585</name>
</gene>
<proteinExistence type="predicted"/>
<dbReference type="RefSeq" id="WP_186906709.1">
    <property type="nucleotide sequence ID" value="NZ_JACOPP010000003.1"/>
</dbReference>
<organism evidence="1 2">
    <name type="scientific">Lawsonibacter hominis</name>
    <dbReference type="NCBI Taxonomy" id="2763053"/>
    <lineage>
        <taxon>Bacteria</taxon>
        <taxon>Bacillati</taxon>
        <taxon>Bacillota</taxon>
        <taxon>Clostridia</taxon>
        <taxon>Eubacteriales</taxon>
        <taxon>Oscillospiraceae</taxon>
        <taxon>Lawsonibacter</taxon>
    </lineage>
</organism>
<evidence type="ECO:0000313" key="1">
    <source>
        <dbReference type="EMBL" id="MBC5732811.1"/>
    </source>
</evidence>
<dbReference type="Pfam" id="PF16152">
    <property type="entry name" value="DUF4860"/>
    <property type="match status" value="1"/>
</dbReference>